<accession>A0ABZ0XQV8</accession>
<dbReference type="RefSeq" id="WP_262487760.1">
    <property type="nucleotide sequence ID" value="NZ_CP139972.1"/>
</dbReference>
<reference evidence="1 2" key="1">
    <citation type="submission" date="2023-11" db="EMBL/GenBank/DDBJ databases">
        <title>MicrobeMod: A computational toolkit for identifying prokaryotic methylation and restriction-modification with nanopore sequencing.</title>
        <authorList>
            <person name="Crits-Christoph A."/>
            <person name="Kang S.C."/>
            <person name="Lee H."/>
            <person name="Ostrov N."/>
        </authorList>
    </citation>
    <scope>NUCLEOTIDE SEQUENCE [LARGE SCALE GENOMIC DNA]</scope>
    <source>
        <strain evidence="1 2">ATCC 23090</strain>
    </source>
</reference>
<organism evidence="1 2">
    <name type="scientific">Chitinophaga sancti</name>
    <dbReference type="NCBI Taxonomy" id="1004"/>
    <lineage>
        <taxon>Bacteria</taxon>
        <taxon>Pseudomonadati</taxon>
        <taxon>Bacteroidota</taxon>
        <taxon>Chitinophagia</taxon>
        <taxon>Chitinophagales</taxon>
        <taxon>Chitinophagaceae</taxon>
        <taxon>Chitinophaga</taxon>
    </lineage>
</organism>
<name>A0ABZ0XQV8_9BACT</name>
<dbReference type="EMBL" id="CP140154">
    <property type="protein sequence ID" value="WQG93077.1"/>
    <property type="molecule type" value="Genomic_DNA"/>
</dbReference>
<protein>
    <submittedName>
        <fullName evidence="1">Uncharacterized protein</fullName>
    </submittedName>
</protein>
<sequence length="42" mass="4876">MGIKLYLKRPDAKAETTIFARITYEPGPFKYYLPEKKAAILE</sequence>
<keyword evidence="2" id="KW-1185">Reference proteome</keyword>
<evidence type="ECO:0000313" key="1">
    <source>
        <dbReference type="EMBL" id="WQG93077.1"/>
    </source>
</evidence>
<evidence type="ECO:0000313" key="2">
    <source>
        <dbReference type="Proteomes" id="UP001326715"/>
    </source>
</evidence>
<gene>
    <name evidence="1" type="ORF">SR876_16265</name>
</gene>
<proteinExistence type="predicted"/>
<dbReference type="Proteomes" id="UP001326715">
    <property type="component" value="Chromosome"/>
</dbReference>